<accession>L8HFR5</accession>
<feature type="compositionally biased region" description="Polar residues" evidence="1">
    <location>
        <begin position="256"/>
        <end position="270"/>
    </location>
</feature>
<feature type="compositionally biased region" description="Basic residues" evidence="1">
    <location>
        <begin position="244"/>
        <end position="253"/>
    </location>
</feature>
<proteinExistence type="predicted"/>
<feature type="compositionally biased region" description="Basic and acidic residues" evidence="1">
    <location>
        <begin position="37"/>
        <end position="52"/>
    </location>
</feature>
<organism evidence="2 3">
    <name type="scientific">Acanthamoeba castellanii (strain ATCC 30010 / Neff)</name>
    <dbReference type="NCBI Taxonomy" id="1257118"/>
    <lineage>
        <taxon>Eukaryota</taxon>
        <taxon>Amoebozoa</taxon>
        <taxon>Discosea</taxon>
        <taxon>Longamoebia</taxon>
        <taxon>Centramoebida</taxon>
        <taxon>Acanthamoebidae</taxon>
        <taxon>Acanthamoeba</taxon>
    </lineage>
</organism>
<evidence type="ECO:0000313" key="3">
    <source>
        <dbReference type="Proteomes" id="UP000011083"/>
    </source>
</evidence>
<reference evidence="2 3" key="1">
    <citation type="journal article" date="2013" name="Genome Biol.">
        <title>Genome of Acanthamoeba castellanii highlights extensive lateral gene transfer and early evolution of tyrosine kinase signaling.</title>
        <authorList>
            <person name="Clarke M."/>
            <person name="Lohan A.J."/>
            <person name="Liu B."/>
            <person name="Lagkouvardos I."/>
            <person name="Roy S."/>
            <person name="Zafar N."/>
            <person name="Bertelli C."/>
            <person name="Schilde C."/>
            <person name="Kianianmomeni A."/>
            <person name="Burglin T.R."/>
            <person name="Frech C."/>
            <person name="Turcotte B."/>
            <person name="Kopec K.O."/>
            <person name="Synnott J.M."/>
            <person name="Choo C."/>
            <person name="Paponov I."/>
            <person name="Finkler A."/>
            <person name="Soon Heng Tan C."/>
            <person name="Hutchins A.P."/>
            <person name="Weinmeier T."/>
            <person name="Rattei T."/>
            <person name="Chu J.S."/>
            <person name="Gimenez G."/>
            <person name="Irimia M."/>
            <person name="Rigden D.J."/>
            <person name="Fitzpatrick D.A."/>
            <person name="Lorenzo-Morales J."/>
            <person name="Bateman A."/>
            <person name="Chiu C.H."/>
            <person name="Tang P."/>
            <person name="Hegemann P."/>
            <person name="Fromm H."/>
            <person name="Raoult D."/>
            <person name="Greub G."/>
            <person name="Miranda-Saavedra D."/>
            <person name="Chen N."/>
            <person name="Nash P."/>
            <person name="Ginger M.L."/>
            <person name="Horn M."/>
            <person name="Schaap P."/>
            <person name="Caler L."/>
            <person name="Loftus B."/>
        </authorList>
    </citation>
    <scope>NUCLEOTIDE SEQUENCE [LARGE SCALE GENOMIC DNA]</scope>
    <source>
        <strain evidence="2 3">Neff</strain>
    </source>
</reference>
<dbReference type="GeneID" id="14924994"/>
<dbReference type="RefSeq" id="XP_004353523.1">
    <property type="nucleotide sequence ID" value="XM_004353471.1"/>
</dbReference>
<feature type="region of interest" description="Disordered" evidence="1">
    <location>
        <begin position="232"/>
        <end position="270"/>
    </location>
</feature>
<dbReference type="EMBL" id="KB007840">
    <property type="protein sequence ID" value="ELR23995.1"/>
    <property type="molecule type" value="Genomic_DNA"/>
</dbReference>
<dbReference type="KEGG" id="acan:ACA1_143750"/>
<gene>
    <name evidence="2" type="ORF">ACA1_143750</name>
</gene>
<dbReference type="Proteomes" id="UP000011083">
    <property type="component" value="Unassembled WGS sequence"/>
</dbReference>
<name>L8HFR5_ACACF</name>
<protein>
    <submittedName>
        <fullName evidence="2">Uncharacterized protein</fullName>
    </submittedName>
</protein>
<dbReference type="VEuPathDB" id="AmoebaDB:ACA1_143750"/>
<evidence type="ECO:0000256" key="1">
    <source>
        <dbReference type="SAM" id="MobiDB-lite"/>
    </source>
</evidence>
<dbReference type="AlphaFoldDB" id="L8HFR5"/>
<keyword evidence="3" id="KW-1185">Reference proteome</keyword>
<sequence>MELLPNPEQMRHMLRSPRRPDLLRISPRNNYRLKRRDRSEEDEQKKIGKGREGQQLFVYHKKKRTEKFVRSETNHRVMTKAELAGWEKEVERAHPDNPKICGGAGATAIPGIALKADPLHRSALLREKENVDFILNNETFELAEEEISPAPEHNKKRHGAKSPLRLELDVSVIGMATNRHHNTVEASFIDPLSSSTMDISIIVPPSRSRSSIAQPSASSTKRLALSHVADPLTPVVPAQQPTRRYARRGKTRPTCKLSTIPETQQPTPPS</sequence>
<feature type="region of interest" description="Disordered" evidence="1">
    <location>
        <begin position="1"/>
        <end position="53"/>
    </location>
</feature>
<evidence type="ECO:0000313" key="2">
    <source>
        <dbReference type="EMBL" id="ELR23995.1"/>
    </source>
</evidence>